<dbReference type="PANTHER" id="PTHR33875:SF2">
    <property type="entry name" value="ACR183CP"/>
    <property type="match status" value="1"/>
</dbReference>
<dbReference type="Gene3D" id="3.40.30.10">
    <property type="entry name" value="Glutaredoxin"/>
    <property type="match status" value="1"/>
</dbReference>
<dbReference type="GeneID" id="20247632"/>
<accession>V4ASE8</accession>
<reference evidence="1 2" key="1">
    <citation type="journal article" date="2013" name="Nature">
        <title>Insights into bilaterian evolution from three spiralian genomes.</title>
        <authorList>
            <person name="Simakov O."/>
            <person name="Marletaz F."/>
            <person name="Cho S.J."/>
            <person name="Edsinger-Gonzales E."/>
            <person name="Havlak P."/>
            <person name="Hellsten U."/>
            <person name="Kuo D.H."/>
            <person name="Larsson T."/>
            <person name="Lv J."/>
            <person name="Arendt D."/>
            <person name="Savage R."/>
            <person name="Osoegawa K."/>
            <person name="de Jong P."/>
            <person name="Grimwood J."/>
            <person name="Chapman J.A."/>
            <person name="Shapiro H."/>
            <person name="Aerts A."/>
            <person name="Otillar R.P."/>
            <person name="Terry A.Y."/>
            <person name="Boore J.L."/>
            <person name="Grigoriev I.V."/>
            <person name="Lindberg D.R."/>
            <person name="Seaver E.C."/>
            <person name="Weisblat D.A."/>
            <person name="Putnam N.H."/>
            <person name="Rokhsar D.S."/>
        </authorList>
    </citation>
    <scope>NUCLEOTIDE SEQUENCE [LARGE SCALE GENOMIC DNA]</scope>
</reference>
<name>V4ASE8_LOTGI</name>
<evidence type="ECO:0008006" key="3">
    <source>
        <dbReference type="Google" id="ProtNLM"/>
    </source>
</evidence>
<dbReference type="OMA" id="WRNTIDP"/>
<dbReference type="InterPro" id="IPR036249">
    <property type="entry name" value="Thioredoxin-like_sf"/>
</dbReference>
<dbReference type="OrthoDB" id="37297at2759"/>
<dbReference type="RefSeq" id="XP_009051641.1">
    <property type="nucleotide sequence ID" value="XM_009053393.1"/>
</dbReference>
<dbReference type="CTD" id="20247632"/>
<sequence length="213" mass="24484">MSYLKEVYLYLLLVQSLLYVNARFDVLKREPGFVYRKGSNSAIKMEVFIDLMCYESQVVFPELIKVANEYGPEDLELKIHLFPLPYFRNAHKSAKGAFIIDELTNGSRTNEWLELIFQNIADFTNSATNSLTETQVIGRFADVAEQLGISRSVFHIQMASNVRAEKSARMVHRYGSSRAVLSVPAFYINGFHVPATRSWKADDFKKEIDRILR</sequence>
<dbReference type="STRING" id="225164.V4ASE8"/>
<dbReference type="AlphaFoldDB" id="V4ASE8"/>
<keyword evidence="2" id="KW-1185">Reference proteome</keyword>
<proteinExistence type="predicted"/>
<protein>
    <recommendedName>
        <fullName evidence="3">Thioredoxin-like fold domain-containing protein</fullName>
    </recommendedName>
</protein>
<dbReference type="HOGENOM" id="CLU_074689_1_0_1"/>
<dbReference type="KEGG" id="lgi:LOTGIDRAFT_228355"/>
<gene>
    <name evidence="1" type="ORF">LOTGIDRAFT_228355</name>
</gene>
<evidence type="ECO:0000313" key="1">
    <source>
        <dbReference type="EMBL" id="ESO97795.1"/>
    </source>
</evidence>
<organism evidence="1 2">
    <name type="scientific">Lottia gigantea</name>
    <name type="common">Giant owl limpet</name>
    <dbReference type="NCBI Taxonomy" id="225164"/>
    <lineage>
        <taxon>Eukaryota</taxon>
        <taxon>Metazoa</taxon>
        <taxon>Spiralia</taxon>
        <taxon>Lophotrochozoa</taxon>
        <taxon>Mollusca</taxon>
        <taxon>Gastropoda</taxon>
        <taxon>Patellogastropoda</taxon>
        <taxon>Lottioidea</taxon>
        <taxon>Lottiidae</taxon>
        <taxon>Lottia</taxon>
    </lineage>
</organism>
<dbReference type="EMBL" id="KB201304">
    <property type="protein sequence ID" value="ESO97795.1"/>
    <property type="molecule type" value="Genomic_DNA"/>
</dbReference>
<dbReference type="PANTHER" id="PTHR33875">
    <property type="entry name" value="OS09G0542200 PROTEIN"/>
    <property type="match status" value="1"/>
</dbReference>
<evidence type="ECO:0000313" key="2">
    <source>
        <dbReference type="Proteomes" id="UP000030746"/>
    </source>
</evidence>
<dbReference type="Proteomes" id="UP000030746">
    <property type="component" value="Unassembled WGS sequence"/>
</dbReference>
<dbReference type="SUPFAM" id="SSF52833">
    <property type="entry name" value="Thioredoxin-like"/>
    <property type="match status" value="1"/>
</dbReference>